<dbReference type="OMA" id="RVLMDWA"/>
<proteinExistence type="predicted"/>
<evidence type="ECO:0000313" key="3">
    <source>
        <dbReference type="EMBL" id="CAZ79439.1"/>
    </source>
</evidence>
<dbReference type="PANTHER" id="PTHR31836">
    <property type="match status" value="1"/>
</dbReference>
<dbReference type="InParanoid" id="D5G4J6"/>
<accession>D5G4J6</accession>
<evidence type="ECO:0000313" key="4">
    <source>
        <dbReference type="Proteomes" id="UP000006911"/>
    </source>
</evidence>
<protein>
    <submittedName>
        <fullName evidence="3">(Perigord truffle) hypothetical protein</fullName>
    </submittedName>
</protein>
<dbReference type="eggNOG" id="ENOG502S6X4">
    <property type="taxonomic scope" value="Eukaryota"/>
</dbReference>
<dbReference type="Gene3D" id="2.40.40.10">
    <property type="entry name" value="RlpA-like domain"/>
    <property type="match status" value="1"/>
</dbReference>
<keyword evidence="2" id="KW-0472">Membrane</keyword>
<keyword evidence="2" id="KW-1133">Transmembrane helix</keyword>
<dbReference type="GeneID" id="9184071"/>
<dbReference type="PANTHER" id="PTHR31836:SF27">
    <property type="entry name" value="RLPA-LIKE PROTEIN DOUBLE-PSI BETA-BARREL DOMAIN-CONTAINING PROTEIN"/>
    <property type="match status" value="1"/>
</dbReference>
<gene>
    <name evidence="3" type="ORF">GSTUM_00004136001</name>
</gene>
<dbReference type="CDD" id="cd22191">
    <property type="entry name" value="DPBB_RlpA_EXP_N-like"/>
    <property type="match status" value="1"/>
</dbReference>
<reference evidence="3 4" key="1">
    <citation type="journal article" date="2010" name="Nature">
        <title>Perigord black truffle genome uncovers evolutionary origins and mechanisms of symbiosis.</title>
        <authorList>
            <person name="Martin F."/>
            <person name="Kohler A."/>
            <person name="Murat C."/>
            <person name="Balestrini R."/>
            <person name="Coutinho P.M."/>
            <person name="Jaillon O."/>
            <person name="Montanini B."/>
            <person name="Morin E."/>
            <person name="Noel B."/>
            <person name="Percudani R."/>
            <person name="Porcel B."/>
            <person name="Rubini A."/>
            <person name="Amicucci A."/>
            <person name="Amselem J."/>
            <person name="Anthouard V."/>
            <person name="Arcioni S."/>
            <person name="Artiguenave F."/>
            <person name="Aury J.M."/>
            <person name="Ballario P."/>
            <person name="Bolchi A."/>
            <person name="Brenna A."/>
            <person name="Brun A."/>
            <person name="Buee M."/>
            <person name="Cantarel B."/>
            <person name="Chevalier G."/>
            <person name="Couloux A."/>
            <person name="Da Silva C."/>
            <person name="Denoeud F."/>
            <person name="Duplessis S."/>
            <person name="Ghignone S."/>
            <person name="Hilselberger B."/>
            <person name="Iotti M."/>
            <person name="Marcais B."/>
            <person name="Mello A."/>
            <person name="Miranda M."/>
            <person name="Pacioni G."/>
            <person name="Quesneville H."/>
            <person name="Riccioni C."/>
            <person name="Ruotolo R."/>
            <person name="Splivallo R."/>
            <person name="Stocchi V."/>
            <person name="Tisserant E."/>
            <person name="Viscomi A.R."/>
            <person name="Zambonelli A."/>
            <person name="Zampieri E."/>
            <person name="Henrissat B."/>
            <person name="Lebrun M.H."/>
            <person name="Paolocci F."/>
            <person name="Bonfante P."/>
            <person name="Ottonello S."/>
            <person name="Wincker P."/>
        </authorList>
    </citation>
    <scope>NUCLEOTIDE SEQUENCE [LARGE SCALE GENOMIC DNA]</scope>
    <source>
        <strain evidence="3 4">Mel28</strain>
    </source>
</reference>
<dbReference type="RefSeq" id="XP_002842519.1">
    <property type="nucleotide sequence ID" value="XM_002842473.1"/>
</dbReference>
<dbReference type="EMBL" id="FN429987">
    <property type="protein sequence ID" value="CAZ79439.1"/>
    <property type="molecule type" value="Genomic_DNA"/>
</dbReference>
<feature type="transmembrane region" description="Helical" evidence="2">
    <location>
        <begin position="99"/>
        <end position="121"/>
    </location>
</feature>
<keyword evidence="4" id="KW-1185">Reference proteome</keyword>
<keyword evidence="1" id="KW-0732">Signal</keyword>
<dbReference type="Proteomes" id="UP000006911">
    <property type="component" value="Unassembled WGS sequence"/>
</dbReference>
<dbReference type="InterPro" id="IPR036908">
    <property type="entry name" value="RlpA-like_sf"/>
</dbReference>
<evidence type="ECO:0000256" key="2">
    <source>
        <dbReference type="SAM" id="Phobius"/>
    </source>
</evidence>
<dbReference type="STRING" id="656061.D5G4J6"/>
<evidence type="ECO:0000256" key="1">
    <source>
        <dbReference type="ARBA" id="ARBA00022729"/>
    </source>
</evidence>
<dbReference type="HOGENOM" id="CLU_047639_1_2_1"/>
<dbReference type="SUPFAM" id="SSF50685">
    <property type="entry name" value="Barwin-like endoglucanases"/>
    <property type="match status" value="1"/>
</dbReference>
<keyword evidence="2" id="KW-0812">Transmembrane</keyword>
<organism evidence="3 4">
    <name type="scientific">Tuber melanosporum (strain Mel28)</name>
    <name type="common">Perigord black truffle</name>
    <dbReference type="NCBI Taxonomy" id="656061"/>
    <lineage>
        <taxon>Eukaryota</taxon>
        <taxon>Fungi</taxon>
        <taxon>Dikarya</taxon>
        <taxon>Ascomycota</taxon>
        <taxon>Pezizomycotina</taxon>
        <taxon>Pezizomycetes</taxon>
        <taxon>Pezizales</taxon>
        <taxon>Tuberaceae</taxon>
        <taxon>Tuber</taxon>
    </lineage>
</organism>
<name>D5G4J6_TUBMM</name>
<dbReference type="KEGG" id="tml:GSTUM_00004136001"/>
<sequence>MSFLLPWKRRCLERAPHDDSLPPFPDRVLNESSEPPVFQVPRRPVAAVLAKEPTPGSKSAENVEKELPAPPAPSKFYGVVLPGWIGLRKERYFGFPRRTVILAMAVLLLLLALILGLSIGLTRGRKKANKDSITPPTSGALQNGDGTYYEPGLGACGISSTSSDSIVAVSHIIFDSVQVGANPNTNPLCGRKIWVTREATPGKNVSLEVEVVDRCTGCKASDLDFSLSVFEKLADEWQGRVLISWAWVV</sequence>
<dbReference type="InterPro" id="IPR051477">
    <property type="entry name" value="Expansin_CellWall"/>
</dbReference>
<dbReference type="AlphaFoldDB" id="D5G4J6"/>